<evidence type="ECO:0000256" key="1">
    <source>
        <dbReference type="SAM" id="MobiDB-lite"/>
    </source>
</evidence>
<feature type="region of interest" description="Disordered" evidence="1">
    <location>
        <begin position="1"/>
        <end position="22"/>
    </location>
</feature>
<organism evidence="2 3">
    <name type="scientific">Tetranychus urticae</name>
    <name type="common">Two-spotted spider mite</name>
    <dbReference type="NCBI Taxonomy" id="32264"/>
    <lineage>
        <taxon>Eukaryota</taxon>
        <taxon>Metazoa</taxon>
        <taxon>Ecdysozoa</taxon>
        <taxon>Arthropoda</taxon>
        <taxon>Chelicerata</taxon>
        <taxon>Arachnida</taxon>
        <taxon>Acari</taxon>
        <taxon>Acariformes</taxon>
        <taxon>Trombidiformes</taxon>
        <taxon>Prostigmata</taxon>
        <taxon>Eleutherengona</taxon>
        <taxon>Raphignathae</taxon>
        <taxon>Tetranychoidea</taxon>
        <taxon>Tetranychidae</taxon>
        <taxon>Tetranychus</taxon>
    </lineage>
</organism>
<proteinExistence type="predicted"/>
<protein>
    <submittedName>
        <fullName evidence="2">Uncharacterized protein</fullName>
    </submittedName>
</protein>
<dbReference type="EMBL" id="CAEY01001815">
    <property type="status" value="NOT_ANNOTATED_CDS"/>
    <property type="molecule type" value="Genomic_DNA"/>
</dbReference>
<dbReference type="HOGENOM" id="CLU_3425248_0_0_1"/>
<dbReference type="EnsemblMetazoa" id="tetur06g06070.1">
    <property type="protein sequence ID" value="tetur06g06070.1"/>
    <property type="gene ID" value="tetur06g06070"/>
</dbReference>
<reference evidence="3" key="1">
    <citation type="submission" date="2011-08" db="EMBL/GenBank/DDBJ databases">
        <authorList>
            <person name="Rombauts S."/>
        </authorList>
    </citation>
    <scope>NUCLEOTIDE SEQUENCE</scope>
    <source>
        <strain evidence="3">London</strain>
    </source>
</reference>
<sequence>MDFNGGCLKGDLTSGQSVLNLH</sequence>
<keyword evidence="3" id="KW-1185">Reference proteome</keyword>
<dbReference type="Proteomes" id="UP000015104">
    <property type="component" value="Unassembled WGS sequence"/>
</dbReference>
<dbReference type="AlphaFoldDB" id="T1K7Y8"/>
<feature type="compositionally biased region" description="Polar residues" evidence="1">
    <location>
        <begin position="13"/>
        <end position="22"/>
    </location>
</feature>
<evidence type="ECO:0000313" key="3">
    <source>
        <dbReference type="Proteomes" id="UP000015104"/>
    </source>
</evidence>
<name>T1K7Y8_TETUR</name>
<evidence type="ECO:0000313" key="2">
    <source>
        <dbReference type="EnsemblMetazoa" id="tetur06g06070.1"/>
    </source>
</evidence>
<reference evidence="2" key="2">
    <citation type="submission" date="2015-06" db="UniProtKB">
        <authorList>
            <consortium name="EnsemblMetazoa"/>
        </authorList>
    </citation>
    <scope>IDENTIFICATION</scope>
</reference>
<accession>T1K7Y8</accession>